<dbReference type="Proteomes" id="UP001499987">
    <property type="component" value="Unassembled WGS sequence"/>
</dbReference>
<evidence type="ECO:0000313" key="3">
    <source>
        <dbReference type="Proteomes" id="UP001499987"/>
    </source>
</evidence>
<sequence length="87" mass="8924">MADCDTAAGAVRFAEVCAVSGVRLLFGAGLAVPLLYTAAVGRTGRPGSTAGERWSRTPARGGAFVDESAPRITLLARDKATGRTCAR</sequence>
<gene>
    <name evidence="2" type="ORF">GCM10009663_71920</name>
</gene>
<protein>
    <submittedName>
        <fullName evidence="2">Uncharacterized protein</fullName>
    </submittedName>
</protein>
<dbReference type="EMBL" id="BAAALD010000129">
    <property type="protein sequence ID" value="GAA1122060.1"/>
    <property type="molecule type" value="Genomic_DNA"/>
</dbReference>
<name>A0ABP4EUB3_9ACTN</name>
<organism evidence="2 3">
    <name type="scientific">Kitasatospora arboriphila</name>
    <dbReference type="NCBI Taxonomy" id="258052"/>
    <lineage>
        <taxon>Bacteria</taxon>
        <taxon>Bacillati</taxon>
        <taxon>Actinomycetota</taxon>
        <taxon>Actinomycetes</taxon>
        <taxon>Kitasatosporales</taxon>
        <taxon>Streptomycetaceae</taxon>
        <taxon>Kitasatospora</taxon>
    </lineage>
</organism>
<feature type="region of interest" description="Disordered" evidence="1">
    <location>
        <begin position="42"/>
        <end position="62"/>
    </location>
</feature>
<proteinExistence type="predicted"/>
<comment type="caution">
    <text evidence="2">The sequence shown here is derived from an EMBL/GenBank/DDBJ whole genome shotgun (WGS) entry which is preliminary data.</text>
</comment>
<dbReference type="RefSeq" id="WP_344627951.1">
    <property type="nucleotide sequence ID" value="NZ_BAAALD010000129.1"/>
</dbReference>
<keyword evidence="3" id="KW-1185">Reference proteome</keyword>
<accession>A0ABP4EUB3</accession>
<evidence type="ECO:0000313" key="2">
    <source>
        <dbReference type="EMBL" id="GAA1122060.1"/>
    </source>
</evidence>
<reference evidence="3" key="1">
    <citation type="journal article" date="2019" name="Int. J. Syst. Evol. Microbiol.">
        <title>The Global Catalogue of Microorganisms (GCM) 10K type strain sequencing project: providing services to taxonomists for standard genome sequencing and annotation.</title>
        <authorList>
            <consortium name="The Broad Institute Genomics Platform"/>
            <consortium name="The Broad Institute Genome Sequencing Center for Infectious Disease"/>
            <person name="Wu L."/>
            <person name="Ma J."/>
        </authorList>
    </citation>
    <scope>NUCLEOTIDE SEQUENCE [LARGE SCALE GENOMIC DNA]</scope>
    <source>
        <strain evidence="3">JCM 13002</strain>
    </source>
</reference>
<evidence type="ECO:0000256" key="1">
    <source>
        <dbReference type="SAM" id="MobiDB-lite"/>
    </source>
</evidence>